<gene>
    <name evidence="2" type="ORF">DCF15_20225</name>
</gene>
<evidence type="ECO:0000313" key="2">
    <source>
        <dbReference type="EMBL" id="PZO46460.1"/>
    </source>
</evidence>
<dbReference type="CDD" id="cd01635">
    <property type="entry name" value="Glycosyltransferase_GTB-type"/>
    <property type="match status" value="1"/>
</dbReference>
<organism evidence="2 3">
    <name type="scientific">Phormidesmis priestleyi</name>
    <dbReference type="NCBI Taxonomy" id="268141"/>
    <lineage>
        <taxon>Bacteria</taxon>
        <taxon>Bacillati</taxon>
        <taxon>Cyanobacteriota</taxon>
        <taxon>Cyanophyceae</taxon>
        <taxon>Leptolyngbyales</taxon>
        <taxon>Leptolyngbyaceae</taxon>
        <taxon>Phormidesmis</taxon>
    </lineage>
</organism>
<keyword evidence="2" id="KW-0808">Transferase</keyword>
<evidence type="ECO:0000313" key="3">
    <source>
        <dbReference type="Proteomes" id="UP000249794"/>
    </source>
</evidence>
<comment type="caution">
    <text evidence="2">The sequence shown here is derived from an EMBL/GenBank/DDBJ whole genome shotgun (WGS) entry which is preliminary data.</text>
</comment>
<name>A0A2W4WPI8_9CYAN</name>
<dbReference type="Proteomes" id="UP000249794">
    <property type="component" value="Unassembled WGS sequence"/>
</dbReference>
<accession>A0A2W4WPI8</accession>
<dbReference type="GO" id="GO:0016757">
    <property type="term" value="F:glycosyltransferase activity"/>
    <property type="evidence" value="ECO:0007669"/>
    <property type="project" value="InterPro"/>
</dbReference>
<protein>
    <submittedName>
        <fullName evidence="2">Glycosyltransferase</fullName>
    </submittedName>
</protein>
<reference evidence="3" key="1">
    <citation type="submission" date="2018-04" db="EMBL/GenBank/DDBJ databases">
        <authorList>
            <person name="Cornet L."/>
        </authorList>
    </citation>
    <scope>NUCLEOTIDE SEQUENCE [LARGE SCALE GENOMIC DNA]</scope>
</reference>
<evidence type="ECO:0000259" key="1">
    <source>
        <dbReference type="Pfam" id="PF00534"/>
    </source>
</evidence>
<dbReference type="Gene3D" id="3.40.50.2000">
    <property type="entry name" value="Glycogen Phosphorylase B"/>
    <property type="match status" value="1"/>
</dbReference>
<dbReference type="InterPro" id="IPR001296">
    <property type="entry name" value="Glyco_trans_1"/>
</dbReference>
<dbReference type="EMBL" id="QBMP01000308">
    <property type="protein sequence ID" value="PZO46460.1"/>
    <property type="molecule type" value="Genomic_DNA"/>
</dbReference>
<dbReference type="SUPFAM" id="SSF53756">
    <property type="entry name" value="UDP-Glycosyltransferase/glycogen phosphorylase"/>
    <property type="match status" value="1"/>
</dbReference>
<dbReference type="Pfam" id="PF00534">
    <property type="entry name" value="Glycos_transf_1"/>
    <property type="match status" value="1"/>
</dbReference>
<reference evidence="2 3" key="2">
    <citation type="submission" date="2018-06" db="EMBL/GenBank/DDBJ databases">
        <title>Metagenomic assembly of (sub)arctic Cyanobacteria and their associated microbiome from non-axenic cultures.</title>
        <authorList>
            <person name="Baurain D."/>
        </authorList>
    </citation>
    <scope>NUCLEOTIDE SEQUENCE [LARGE SCALE GENOMIC DNA]</scope>
    <source>
        <strain evidence="2">ULC027bin1</strain>
    </source>
</reference>
<dbReference type="AlphaFoldDB" id="A0A2W4WPI8"/>
<sequence length="333" mass="38551">MRKLLFLLPGTTQQFFAGGLTAELKTLRLAQQLCDAAVVTYRQREKDTLFLADVLLDNQYRDCIFVVSWGFDVPRLIRRLGDRPTIYHAHSAGYGFILPPHIPIITVSRNTMSYWGEKALSSLIYHLPNEISPDFENRHLPRDIDVLVQSRKSSEYLLQQLVPALQQQCKVVVLDGYVDDLIGWFNRAKVYLYDSAEYWGRYRLTEGFGLPPMEAMACGCEVFSSVNHALADYLDPGFNCHKIAGYSTQYDTQRILQQVNCWTDENSIPLTFFEPYRSEQIVSRLRIILQEINAFFDYRALAPNDVSHIPQLTRRRIAYLTWKRILKKVSPKK</sequence>
<proteinExistence type="predicted"/>
<feature type="domain" description="Glycosyl transferase family 1" evidence="1">
    <location>
        <begin position="158"/>
        <end position="239"/>
    </location>
</feature>